<reference evidence="3" key="1">
    <citation type="submission" date="2015-12" db="EMBL/GenBank/DDBJ databases">
        <title>Complete genome sequence of Lutibacter profundus strain LP1.</title>
        <authorList>
            <person name="Wissuwa J."/>
            <person name="Le Moine Bauer S."/>
            <person name="Stokke R."/>
            <person name="Dahle H."/>
            <person name="Steen I.H."/>
        </authorList>
    </citation>
    <scope>NUCLEOTIDE SEQUENCE [LARGE SCALE GENOMIC DNA]</scope>
    <source>
        <strain evidence="3">LP1</strain>
    </source>
</reference>
<accession>A0A0X8G4Y8</accession>
<dbReference type="OrthoDB" id="9807854at2"/>
<evidence type="ECO:0000313" key="2">
    <source>
        <dbReference type="EMBL" id="AMC09758.1"/>
    </source>
</evidence>
<keyword evidence="3" id="KW-1185">Reference proteome</keyword>
<dbReference type="KEGG" id="lut:Lupro_00085"/>
<sequence length="345" mass="39202">MKNNIYILFVFALFFQVNTYAQGCDGDDPAAATDGTVPTIKIFGYLQTQYDYTFNDIHENTLTFKRARFGIRGKVKDDFSYYFMLEASPFIGGVGSTYLMDAFVSYEKYNWAKISVGTFKQPFSLEVNTPCNGLTTINRSIVADQLVAPQRDFGLIVLGGNKYTKFRYAVALMNGRGLNVVDNNSKKDIIGRASYKLFDFMSIGGSFRYGYPNNNDNTRTSYGGEMVLTLNNLKIQGEYIYDEGDYNRAAGGGCGSEPVELGNKRDGGYIMISYDTKWKVQPVFKYEYFDPNIDVKKIGYQEMMTIGANYFVNDKIRFQLNYQAHIETYINIDNDILLAQIQVKF</sequence>
<dbReference type="Pfam" id="PF07396">
    <property type="entry name" value="Porin_O_P"/>
    <property type="match status" value="2"/>
</dbReference>
<organism evidence="2 3">
    <name type="scientific">Lutibacter profundi</name>
    <dbReference type="NCBI Taxonomy" id="1622118"/>
    <lineage>
        <taxon>Bacteria</taxon>
        <taxon>Pseudomonadati</taxon>
        <taxon>Bacteroidota</taxon>
        <taxon>Flavobacteriia</taxon>
        <taxon>Flavobacteriales</taxon>
        <taxon>Flavobacteriaceae</taxon>
        <taxon>Lutibacter</taxon>
    </lineage>
</organism>
<gene>
    <name evidence="2" type="ORF">Lupro_00085</name>
</gene>
<dbReference type="InterPro" id="IPR023614">
    <property type="entry name" value="Porin_dom_sf"/>
</dbReference>
<proteinExistence type="predicted"/>
<feature type="chain" id="PRO_5007066240" description="Porin" evidence="1">
    <location>
        <begin position="22"/>
        <end position="345"/>
    </location>
</feature>
<dbReference type="AlphaFoldDB" id="A0A0X8G4Y8"/>
<dbReference type="Proteomes" id="UP000059672">
    <property type="component" value="Chromosome"/>
</dbReference>
<reference evidence="2 3" key="2">
    <citation type="journal article" date="2016" name="Int. J. Syst. Evol. Microbiol.">
        <title>Lutibacter profundi sp. nov., isolated from a deep-sea hydrothermal system on the Arctic Mid-Ocean Ridge and emended description of the genus Lutibacter.</title>
        <authorList>
            <person name="Le Moine Bauer S."/>
            <person name="Roalkvam I."/>
            <person name="Steen I.H."/>
            <person name="Dahle H."/>
        </authorList>
    </citation>
    <scope>NUCLEOTIDE SEQUENCE [LARGE SCALE GENOMIC DNA]</scope>
    <source>
        <strain evidence="2 3">LP1</strain>
    </source>
</reference>
<name>A0A0X8G4Y8_9FLAO</name>
<dbReference type="InterPro" id="IPR010870">
    <property type="entry name" value="Porin_O/P"/>
</dbReference>
<evidence type="ECO:0000313" key="3">
    <source>
        <dbReference type="Proteomes" id="UP000059672"/>
    </source>
</evidence>
<evidence type="ECO:0008006" key="4">
    <source>
        <dbReference type="Google" id="ProtNLM"/>
    </source>
</evidence>
<dbReference type="Gene3D" id="2.40.160.10">
    <property type="entry name" value="Porin"/>
    <property type="match status" value="1"/>
</dbReference>
<dbReference type="PATRIC" id="fig|1622118.3.peg.17"/>
<evidence type="ECO:0000256" key="1">
    <source>
        <dbReference type="SAM" id="SignalP"/>
    </source>
</evidence>
<dbReference type="EMBL" id="CP013355">
    <property type="protein sequence ID" value="AMC09758.1"/>
    <property type="molecule type" value="Genomic_DNA"/>
</dbReference>
<keyword evidence="1" id="KW-0732">Signal</keyword>
<dbReference type="SUPFAM" id="SSF56935">
    <property type="entry name" value="Porins"/>
    <property type="match status" value="1"/>
</dbReference>
<feature type="signal peptide" evidence="1">
    <location>
        <begin position="1"/>
        <end position="21"/>
    </location>
</feature>
<dbReference type="STRING" id="1622118.Lupro_00085"/>
<dbReference type="RefSeq" id="WP_068205476.1">
    <property type="nucleotide sequence ID" value="NZ_CP013355.1"/>
</dbReference>
<protein>
    <recommendedName>
        <fullName evidence="4">Porin</fullName>
    </recommendedName>
</protein>